<organism evidence="1 2">
    <name type="scientific">Lymnaea stagnalis</name>
    <name type="common">Great pond snail</name>
    <name type="synonym">Helix stagnalis</name>
    <dbReference type="NCBI Taxonomy" id="6523"/>
    <lineage>
        <taxon>Eukaryota</taxon>
        <taxon>Metazoa</taxon>
        <taxon>Spiralia</taxon>
        <taxon>Lophotrochozoa</taxon>
        <taxon>Mollusca</taxon>
        <taxon>Gastropoda</taxon>
        <taxon>Heterobranchia</taxon>
        <taxon>Euthyneura</taxon>
        <taxon>Panpulmonata</taxon>
        <taxon>Hygrophila</taxon>
        <taxon>Lymnaeoidea</taxon>
        <taxon>Lymnaeidae</taxon>
        <taxon>Lymnaea</taxon>
    </lineage>
</organism>
<dbReference type="EMBL" id="CAXITT010000074">
    <property type="protein sequence ID" value="CAL1530698.1"/>
    <property type="molecule type" value="Genomic_DNA"/>
</dbReference>
<sequence>MEQLLLSTSCSVLMVSYSGFSMKAAQIRHILRPEADSLFIYRAGLVVPVKIHSLL</sequence>
<proteinExistence type="predicted"/>
<reference evidence="1 2" key="1">
    <citation type="submission" date="2024-04" db="EMBL/GenBank/DDBJ databases">
        <authorList>
            <consortium name="Genoscope - CEA"/>
            <person name="William W."/>
        </authorList>
    </citation>
    <scope>NUCLEOTIDE SEQUENCE [LARGE SCALE GENOMIC DNA]</scope>
</reference>
<evidence type="ECO:0000313" key="1">
    <source>
        <dbReference type="EMBL" id="CAL1530698.1"/>
    </source>
</evidence>
<keyword evidence="2" id="KW-1185">Reference proteome</keyword>
<dbReference type="AlphaFoldDB" id="A0AAV2HBB0"/>
<evidence type="ECO:0000313" key="2">
    <source>
        <dbReference type="Proteomes" id="UP001497497"/>
    </source>
</evidence>
<gene>
    <name evidence="1" type="ORF">GSLYS_00004823001</name>
</gene>
<dbReference type="Proteomes" id="UP001497497">
    <property type="component" value="Unassembled WGS sequence"/>
</dbReference>
<comment type="caution">
    <text evidence="1">The sequence shown here is derived from an EMBL/GenBank/DDBJ whole genome shotgun (WGS) entry which is preliminary data.</text>
</comment>
<name>A0AAV2HBB0_LYMST</name>
<accession>A0AAV2HBB0</accession>
<protein>
    <submittedName>
        <fullName evidence="1">Uncharacterized protein</fullName>
    </submittedName>
</protein>